<dbReference type="GO" id="GO:0003824">
    <property type="term" value="F:catalytic activity"/>
    <property type="evidence" value="ECO:0007669"/>
    <property type="project" value="InterPro"/>
</dbReference>
<reference evidence="2 3" key="1">
    <citation type="journal article" date="2016" name="Nat. Commun.">
        <title>Thousands of microbial genomes shed light on interconnected biogeochemical processes in an aquifer system.</title>
        <authorList>
            <person name="Anantharaman K."/>
            <person name="Brown C.T."/>
            <person name="Hug L.A."/>
            <person name="Sharon I."/>
            <person name="Castelle C.J."/>
            <person name="Probst A.J."/>
            <person name="Thomas B.C."/>
            <person name="Singh A."/>
            <person name="Wilkins M.J."/>
            <person name="Karaoz U."/>
            <person name="Brodie E.L."/>
            <person name="Williams K.H."/>
            <person name="Hubbard S.S."/>
            <person name="Banfield J.F."/>
        </authorList>
    </citation>
    <scope>NUCLEOTIDE SEQUENCE [LARGE SCALE GENOMIC DNA]</scope>
</reference>
<comment type="caution">
    <text evidence="2">The sequence shown here is derived from an EMBL/GenBank/DDBJ whole genome shotgun (WGS) entry which is preliminary data.</text>
</comment>
<evidence type="ECO:0000259" key="1">
    <source>
        <dbReference type="PROSITE" id="PS50035"/>
    </source>
</evidence>
<dbReference type="Proteomes" id="UP000177230">
    <property type="component" value="Unassembled WGS sequence"/>
</dbReference>
<dbReference type="AlphaFoldDB" id="A0A1F5RHY2"/>
<dbReference type="SUPFAM" id="SSF56024">
    <property type="entry name" value="Phospholipase D/nuclease"/>
    <property type="match status" value="1"/>
</dbReference>
<dbReference type="Pfam" id="PF13091">
    <property type="entry name" value="PLDc_2"/>
    <property type="match status" value="1"/>
</dbReference>
<dbReference type="PROSITE" id="PS50035">
    <property type="entry name" value="PLD"/>
    <property type="match status" value="1"/>
</dbReference>
<feature type="domain" description="PLD phosphodiesterase" evidence="1">
    <location>
        <begin position="94"/>
        <end position="121"/>
    </location>
</feature>
<accession>A0A1F5RHY2</accession>
<dbReference type="InterPro" id="IPR025202">
    <property type="entry name" value="PLD-like_dom"/>
</dbReference>
<protein>
    <recommendedName>
        <fullName evidence="1">PLD phosphodiesterase domain-containing protein</fullName>
    </recommendedName>
</protein>
<dbReference type="GO" id="GO:0006793">
    <property type="term" value="P:phosphorus metabolic process"/>
    <property type="evidence" value="ECO:0007669"/>
    <property type="project" value="UniProtKB-ARBA"/>
</dbReference>
<dbReference type="InterPro" id="IPR001736">
    <property type="entry name" value="PLipase_D/transphosphatidylase"/>
</dbReference>
<name>A0A1F5RHY2_9BACT</name>
<dbReference type="EMBL" id="MFFM01000007">
    <property type="protein sequence ID" value="OGF14157.1"/>
    <property type="molecule type" value="Genomic_DNA"/>
</dbReference>
<organism evidence="2 3">
    <name type="scientific">Candidatus Edwardsbacteria bacterium GWF2_54_11</name>
    <dbReference type="NCBI Taxonomy" id="1817851"/>
    <lineage>
        <taxon>Bacteria</taxon>
        <taxon>Candidatus Edwardsiibacteriota</taxon>
    </lineage>
</organism>
<dbReference type="Gene3D" id="3.30.870.10">
    <property type="entry name" value="Endonuclease Chain A"/>
    <property type="match status" value="1"/>
</dbReference>
<evidence type="ECO:0000313" key="3">
    <source>
        <dbReference type="Proteomes" id="UP000177230"/>
    </source>
</evidence>
<evidence type="ECO:0000313" key="2">
    <source>
        <dbReference type="EMBL" id="OGF14157.1"/>
    </source>
</evidence>
<sequence length="176" mass="20154">MRYDLEFISDADIYRRVILQEIPSAQKFLWVGTSDLKDLYIDQGKKKVPFLKLLSQLADDNVPIRLIHAKEPGPNFRKDFDRYPNLISGMEKLLCPRMHFKSVIVDGKFAYSGSANLTGAGMGAKSDGKRNFESGIITKDPALVELIMKQFDELWMGQPCSACKRKKYCFEYREMG</sequence>
<gene>
    <name evidence="2" type="ORF">A2024_07370</name>
</gene>
<proteinExistence type="predicted"/>